<gene>
    <name evidence="1" type="primary">ORF71178</name>
</gene>
<sequence length="49" mass="5503">METKGLEVTELYNKLSFWGSEQDTIDSAATCILNSRLTIQPYVQAHQTA</sequence>
<dbReference type="AlphaFoldDB" id="A0A0B6ZP97"/>
<evidence type="ECO:0000313" key="1">
    <source>
        <dbReference type="EMBL" id="CEK69681.1"/>
    </source>
</evidence>
<protein>
    <submittedName>
        <fullName evidence="1">Uncharacterized protein</fullName>
    </submittedName>
</protein>
<organism evidence="1">
    <name type="scientific">Arion vulgaris</name>
    <dbReference type="NCBI Taxonomy" id="1028688"/>
    <lineage>
        <taxon>Eukaryota</taxon>
        <taxon>Metazoa</taxon>
        <taxon>Spiralia</taxon>
        <taxon>Lophotrochozoa</taxon>
        <taxon>Mollusca</taxon>
        <taxon>Gastropoda</taxon>
        <taxon>Heterobranchia</taxon>
        <taxon>Euthyneura</taxon>
        <taxon>Panpulmonata</taxon>
        <taxon>Eupulmonata</taxon>
        <taxon>Stylommatophora</taxon>
        <taxon>Helicina</taxon>
        <taxon>Arionoidea</taxon>
        <taxon>Arionidae</taxon>
        <taxon>Arion</taxon>
    </lineage>
</organism>
<dbReference type="EMBL" id="HACG01022816">
    <property type="protein sequence ID" value="CEK69681.1"/>
    <property type="molecule type" value="Transcribed_RNA"/>
</dbReference>
<name>A0A0B6ZP97_9EUPU</name>
<reference evidence="1" key="1">
    <citation type="submission" date="2014-12" db="EMBL/GenBank/DDBJ databases">
        <title>Insight into the proteome of Arion vulgaris.</title>
        <authorList>
            <person name="Aradska J."/>
            <person name="Bulat T."/>
            <person name="Smidak R."/>
            <person name="Sarate P."/>
            <person name="Gangsoo J."/>
            <person name="Sialana F."/>
            <person name="Bilban M."/>
            <person name="Lubec G."/>
        </authorList>
    </citation>
    <scope>NUCLEOTIDE SEQUENCE</scope>
    <source>
        <tissue evidence="1">Skin</tissue>
    </source>
</reference>
<feature type="non-terminal residue" evidence="1">
    <location>
        <position position="49"/>
    </location>
</feature>
<accession>A0A0B6ZP97</accession>
<proteinExistence type="predicted"/>